<comment type="caution">
    <text evidence="4">The sequence shown here is derived from an EMBL/GenBank/DDBJ whole genome shotgun (WGS) entry which is preliminary data.</text>
</comment>
<evidence type="ECO:0000313" key="5">
    <source>
        <dbReference type="Proteomes" id="UP001431221"/>
    </source>
</evidence>
<evidence type="ECO:0000313" key="4">
    <source>
        <dbReference type="EMBL" id="MCK7612524.1"/>
    </source>
</evidence>
<evidence type="ECO:0000256" key="2">
    <source>
        <dbReference type="ARBA" id="ARBA00022679"/>
    </source>
</evidence>
<keyword evidence="1 4" id="KW-0489">Methyltransferase</keyword>
<dbReference type="SUPFAM" id="SSF53335">
    <property type="entry name" value="S-adenosyl-L-methionine-dependent methyltransferases"/>
    <property type="match status" value="1"/>
</dbReference>
<feature type="region of interest" description="Disordered" evidence="3">
    <location>
        <begin position="270"/>
        <end position="300"/>
    </location>
</feature>
<dbReference type="RefSeq" id="WP_248153515.1">
    <property type="nucleotide sequence ID" value="NZ_JALNMJ010000005.1"/>
</dbReference>
<dbReference type="PANTHER" id="PTHR13090">
    <property type="entry name" value="ARGININE-HYDROXYLASE NDUFAF5, MITOCHONDRIAL"/>
    <property type="match status" value="1"/>
</dbReference>
<proteinExistence type="predicted"/>
<dbReference type="GO" id="GO:0008168">
    <property type="term" value="F:methyltransferase activity"/>
    <property type="evidence" value="ECO:0007669"/>
    <property type="project" value="UniProtKB-KW"/>
</dbReference>
<evidence type="ECO:0000256" key="1">
    <source>
        <dbReference type="ARBA" id="ARBA00022603"/>
    </source>
</evidence>
<accession>A0ABT0GSW0</accession>
<name>A0ABT0GSW0_9HYPH</name>
<dbReference type="InterPro" id="IPR029063">
    <property type="entry name" value="SAM-dependent_MTases_sf"/>
</dbReference>
<keyword evidence="5" id="KW-1185">Reference proteome</keyword>
<dbReference type="GO" id="GO:0032259">
    <property type="term" value="P:methylation"/>
    <property type="evidence" value="ECO:0007669"/>
    <property type="project" value="UniProtKB-KW"/>
</dbReference>
<dbReference type="Pfam" id="PF13489">
    <property type="entry name" value="Methyltransf_23"/>
    <property type="match status" value="1"/>
</dbReference>
<dbReference type="PANTHER" id="PTHR13090:SF1">
    <property type="entry name" value="ARGININE-HYDROXYLASE NDUFAF5, MITOCHONDRIAL"/>
    <property type="match status" value="1"/>
</dbReference>
<reference evidence="4" key="1">
    <citation type="submission" date="2022-04" db="EMBL/GenBank/DDBJ databases">
        <title>Roseibium sp. CAU 1639 isolated from mud.</title>
        <authorList>
            <person name="Kim W."/>
        </authorList>
    </citation>
    <scope>NUCLEOTIDE SEQUENCE</scope>
    <source>
        <strain evidence="4">CAU 1639</strain>
    </source>
</reference>
<sequence>MSAQPDLFDRTLFRSRRLRALMGAQPGADFLLQTVTEDLQDRLMLINRSFEMAVDLGGHTGLIANALRASGKTGRVLRADLFAADPGLPPPHLVCDDAFLPFKEQSVDLIVSALNLQFVNDLPGTLVQIRRALKPDGLFLATLAGAGTLSELRDSLTRAELEIRGGADARVLPFADTRDLGSLLQRAGFALPVTDVDTFTVRYDTLFALMADLKAMGATTILKDRSRTPLSRNVFLRAAELYAENYSDPDGRIRATFSFVTLAGWAPHESQQQPLRPGSAKTRLAEALGVPETQIPDTKP</sequence>
<organism evidence="4 5">
    <name type="scientific">Roseibium sediminicola</name>
    <dbReference type="NCBI Taxonomy" id="2933272"/>
    <lineage>
        <taxon>Bacteria</taxon>
        <taxon>Pseudomonadati</taxon>
        <taxon>Pseudomonadota</taxon>
        <taxon>Alphaproteobacteria</taxon>
        <taxon>Hyphomicrobiales</taxon>
        <taxon>Stappiaceae</taxon>
        <taxon>Roseibium</taxon>
    </lineage>
</organism>
<dbReference type="Proteomes" id="UP001431221">
    <property type="component" value="Unassembled WGS sequence"/>
</dbReference>
<evidence type="ECO:0000256" key="3">
    <source>
        <dbReference type="SAM" id="MobiDB-lite"/>
    </source>
</evidence>
<dbReference type="Gene3D" id="3.40.50.150">
    <property type="entry name" value="Vaccinia Virus protein VP39"/>
    <property type="match status" value="1"/>
</dbReference>
<dbReference type="CDD" id="cd02440">
    <property type="entry name" value="AdoMet_MTases"/>
    <property type="match status" value="1"/>
</dbReference>
<dbReference type="EMBL" id="JALNMJ010000005">
    <property type="protein sequence ID" value="MCK7612524.1"/>
    <property type="molecule type" value="Genomic_DNA"/>
</dbReference>
<dbReference type="InterPro" id="IPR050602">
    <property type="entry name" value="Malonyl-ACP_OMT"/>
</dbReference>
<gene>
    <name evidence="4" type="ORF">M0H32_10160</name>
</gene>
<protein>
    <submittedName>
        <fullName evidence="4">Methyltransferase domain-containing protein</fullName>
    </submittedName>
</protein>
<keyword evidence="2" id="KW-0808">Transferase</keyword>